<gene>
    <name evidence="6" type="ORF">APUU_31265A</name>
</gene>
<organism evidence="6 7">
    <name type="scientific">Aspergillus puulaauensis</name>
    <dbReference type="NCBI Taxonomy" id="1220207"/>
    <lineage>
        <taxon>Eukaryota</taxon>
        <taxon>Fungi</taxon>
        <taxon>Dikarya</taxon>
        <taxon>Ascomycota</taxon>
        <taxon>Pezizomycotina</taxon>
        <taxon>Eurotiomycetes</taxon>
        <taxon>Eurotiomycetidae</taxon>
        <taxon>Eurotiales</taxon>
        <taxon>Aspergillaceae</taxon>
        <taxon>Aspergillus</taxon>
    </lineage>
</organism>
<dbReference type="Gene3D" id="3.40.50.300">
    <property type="entry name" value="P-loop containing nucleotide triphosphate hydrolases"/>
    <property type="match status" value="1"/>
</dbReference>
<dbReference type="PROSITE" id="PS00675">
    <property type="entry name" value="SIGMA54_INTERACT_1"/>
    <property type="match status" value="1"/>
</dbReference>
<dbReference type="PANTHER" id="PTHR32046:SF11">
    <property type="entry name" value="IMMUNE-ASSOCIATED NUCLEOTIDE-BINDING PROTEIN 10-LIKE"/>
    <property type="match status" value="1"/>
</dbReference>
<dbReference type="Pfam" id="PF24676">
    <property type="entry name" value="DUF7656"/>
    <property type="match status" value="1"/>
</dbReference>
<feature type="region of interest" description="Disordered" evidence="2">
    <location>
        <begin position="1292"/>
        <end position="1334"/>
    </location>
</feature>
<feature type="compositionally biased region" description="Polar residues" evidence="2">
    <location>
        <begin position="57"/>
        <end position="66"/>
    </location>
</feature>
<accession>A0A7R7XKI7</accession>
<feature type="compositionally biased region" description="Polar residues" evidence="2">
    <location>
        <begin position="29"/>
        <end position="48"/>
    </location>
</feature>
<dbReference type="Proteomes" id="UP000654913">
    <property type="component" value="Chromosome 3"/>
</dbReference>
<feature type="domain" description="DUF8206" evidence="5">
    <location>
        <begin position="948"/>
        <end position="1026"/>
    </location>
</feature>
<evidence type="ECO:0000259" key="5">
    <source>
        <dbReference type="Pfam" id="PF26633"/>
    </source>
</evidence>
<reference evidence="6" key="2">
    <citation type="submission" date="2021-02" db="EMBL/GenBank/DDBJ databases">
        <title>Aspergillus puulaauensis MK2 genome sequence.</title>
        <authorList>
            <person name="Futagami T."/>
            <person name="Mori K."/>
            <person name="Kadooka C."/>
            <person name="Tanaka T."/>
        </authorList>
    </citation>
    <scope>NUCLEOTIDE SEQUENCE</scope>
    <source>
        <strain evidence="6">MK2</strain>
    </source>
</reference>
<evidence type="ECO:0000259" key="4">
    <source>
        <dbReference type="Pfam" id="PF24676"/>
    </source>
</evidence>
<dbReference type="InterPro" id="IPR058519">
    <property type="entry name" value="DUF8206"/>
</dbReference>
<dbReference type="RefSeq" id="XP_041555234.1">
    <property type="nucleotide sequence ID" value="XM_041702449.1"/>
</dbReference>
<evidence type="ECO:0000313" key="7">
    <source>
        <dbReference type="Proteomes" id="UP000654913"/>
    </source>
</evidence>
<proteinExistence type="predicted"/>
<keyword evidence="7" id="KW-1185">Reference proteome</keyword>
<dbReference type="KEGG" id="apuu:APUU_31265A"/>
<sequence>MNTITRPSLGQYVPLGTLYDTRTESFLSGSLLSTHNPSPLPSTETQTEAEPKPNPTPTDSITSNPLTKSTKTIVKTTSIDERFKALNVTPDLAASLLAGLVQPHGGSSQYLAQQGDTVPAVHRGVVYTVESRAEELSFMGGGLREVLDLNVLEGSQATHVVTGVVWGARAVVSAQRRVLSGEERGDVEGIAEEAVKGFVGGEDGYKWLDLDSQQQQQPKDEVDDMLRVRMYTDAREIFTGQTDNISDAAEHFGQLQGHVQRTGGVPLMYTLLPVTYLSMLGAILPNNVISGQLSRKCYGQVVGLVDHLACLQRTLNAHHHRLVQHRSLVTDSHFARVKEEARKAMKAEEQFRVAYSAALPTVRDGTATSQVVVDIVNQAKSDILGPNELNDLTSTYDQKLGFLSRMVKMGAIFPEDAKSKPQEVIGRTAISSNSFYVFHFSDAMDTSSDSWNENQQLLEDLLTQQPKPHVLLIDWDKQRPGLTEPYITEHANGSIVVENLLDQHKDLADKHLVKYDRAYLEATTDVPSYRKSLRIPCPGPHCDEQNLCLWSCADCHETVEFGSRDGFFYCDCGRVPFHKSAFNCQGPYHKDKERDTDKSTSDFYQFDRATLRDLLLSLPEPREVNILILGETGVGKSTFVNAFVNYLTFNSLDDGLKDPKLNCIIPCSFTTQVVDRQTGRMISRDVVVGRDKDEADGSKGSSATQKATVYPLYFKDTLIRLIDTPGIGDTRGLDQDKQNMANMLSILRNYPSLHGILILLKPNNARLGVMFRFCVKELLTHLHTSAAQNMVFGFTNTRGSNYTPGDTFKPLESLLSSYQDVIPQLSRDNVYCFDSESFRYLAARKQGIEMGHEDDYRRSWEHSAAEADRLLLHFQGLRPHHTQETLSLNETRHLIAQLTAPMQQISVAIGDTIVKNVKQVAELRDAEGTMAGLQGKLQIHKTNVSAQQLDKPKTVCANPKCVEAVFDEAKNEKVLLRKKLCHNPCCLTNVPVGQVGTPQLQNCFAFNGEYCSVCGHRWDEHEHILVEYAKSEETVMDANVQRELNTTGSLVKAKKSAIAAIERNIAELKTEHAAVQTAAARFSLYLKHNSITHYNDATVEYLEHLIKDEKTKVRTGDSRQRLDALEKDLDNYKKFVDAMEQKDKSSSSAHAYAPLNEAGVAKLVQSLYNLPHYGQMLKDLAQVVASAYEANFRERPYRISHRKYWRGRDFQHQRTGKPLVKKQRAISPGTAAKLGRTFMPGAGPSDSEKTASDAIWEADNDFWPTAATTSTRTAPVRSIMDMNGEASISEKGFGSGTGKQLANEFSAPPPYPGPRAPGTQLNGQLINGSEPEKEVEKKGMWLRFKDKLRKK</sequence>
<dbReference type="Pfam" id="PF26633">
    <property type="entry name" value="DUF8206"/>
    <property type="match status" value="1"/>
</dbReference>
<feature type="coiled-coil region" evidence="1">
    <location>
        <begin position="1051"/>
        <end position="1078"/>
    </location>
</feature>
<dbReference type="GeneID" id="64973045"/>
<name>A0A7R7XKI7_9EURO</name>
<dbReference type="InterPro" id="IPR025662">
    <property type="entry name" value="Sigma_54_int_dom_ATP-bd_1"/>
</dbReference>
<dbReference type="OrthoDB" id="8954335at2759"/>
<evidence type="ECO:0000259" key="3">
    <source>
        <dbReference type="Pfam" id="PF24674"/>
    </source>
</evidence>
<dbReference type="SUPFAM" id="SSF52540">
    <property type="entry name" value="P-loop containing nucleoside triphosphate hydrolases"/>
    <property type="match status" value="1"/>
</dbReference>
<feature type="domain" description="DUF7656" evidence="4">
    <location>
        <begin position="406"/>
        <end position="505"/>
    </location>
</feature>
<protein>
    <recommendedName>
        <fullName evidence="8">G domain-containing protein</fullName>
    </recommendedName>
</protein>
<evidence type="ECO:0000313" key="6">
    <source>
        <dbReference type="EMBL" id="BCS23040.1"/>
    </source>
</evidence>
<dbReference type="InterPro" id="IPR056072">
    <property type="entry name" value="SNTX_MACPF/CDC-like_dom"/>
</dbReference>
<dbReference type="PANTHER" id="PTHR32046">
    <property type="entry name" value="G DOMAIN-CONTAINING PROTEIN"/>
    <property type="match status" value="1"/>
</dbReference>
<evidence type="ECO:0008006" key="8">
    <source>
        <dbReference type="Google" id="ProtNLM"/>
    </source>
</evidence>
<dbReference type="InterPro" id="IPR027417">
    <property type="entry name" value="P-loop_NTPase"/>
</dbReference>
<evidence type="ECO:0000256" key="1">
    <source>
        <dbReference type="SAM" id="Coils"/>
    </source>
</evidence>
<dbReference type="EMBL" id="AP024445">
    <property type="protein sequence ID" value="BCS23040.1"/>
    <property type="molecule type" value="Genomic_DNA"/>
</dbReference>
<keyword evidence="1" id="KW-0175">Coiled coil</keyword>
<evidence type="ECO:0000256" key="2">
    <source>
        <dbReference type="SAM" id="MobiDB-lite"/>
    </source>
</evidence>
<dbReference type="Pfam" id="PF24674">
    <property type="entry name" value="MACPF_SNTX"/>
    <property type="match status" value="1"/>
</dbReference>
<feature type="region of interest" description="Disordered" evidence="2">
    <location>
        <begin position="29"/>
        <end position="69"/>
    </location>
</feature>
<feature type="domain" description="SNTX MACPF/CDC-like" evidence="3">
    <location>
        <begin position="4"/>
        <end position="174"/>
    </location>
</feature>
<dbReference type="InterPro" id="IPR056073">
    <property type="entry name" value="DUF7656"/>
</dbReference>
<reference evidence="6" key="1">
    <citation type="submission" date="2021-01" db="EMBL/GenBank/DDBJ databases">
        <authorList>
            <consortium name="Aspergillus puulaauensis MK2 genome sequencing consortium"/>
            <person name="Kazuki M."/>
            <person name="Futagami T."/>
        </authorList>
    </citation>
    <scope>NUCLEOTIDE SEQUENCE</scope>
    <source>
        <strain evidence="6">MK2</strain>
    </source>
</reference>